<evidence type="ECO:0000313" key="2">
    <source>
        <dbReference type="EMBL" id="QEA09705.1"/>
    </source>
</evidence>
<sequence>MAKEKNVTLVNSGVCSIFIKGDRYVPGDEIEVLESDLETSGIEMLIARGDLKVKNDEEKTEEVRERVTKRKKASPTEGKTKNELEDGGEF</sequence>
<accession>A0A5B8RQH6</accession>
<feature type="region of interest" description="Disordered" evidence="1">
    <location>
        <begin position="56"/>
        <end position="90"/>
    </location>
</feature>
<name>A0A5B8RQH6_9CAUD</name>
<feature type="compositionally biased region" description="Basic and acidic residues" evidence="1">
    <location>
        <begin position="56"/>
        <end position="66"/>
    </location>
</feature>
<keyword evidence="3" id="KW-1185">Reference proteome</keyword>
<dbReference type="InterPro" id="IPR055867">
    <property type="entry name" value="DUF7444"/>
</dbReference>
<reference evidence="2 3" key="1">
    <citation type="submission" date="2019-06" db="EMBL/GenBank/DDBJ databases">
        <authorList>
            <person name="Li Q."/>
            <person name="Teng T."/>
        </authorList>
    </citation>
    <scope>NUCLEOTIDE SEQUENCE [LARGE SCALE GENOMIC DNA]</scope>
</reference>
<dbReference type="Pfam" id="PF24231">
    <property type="entry name" value="DUF7444"/>
    <property type="match status" value="1"/>
</dbReference>
<organism evidence="2 3">
    <name type="scientific">Escherichia phage Henu7</name>
    <dbReference type="NCBI Taxonomy" id="2589652"/>
    <lineage>
        <taxon>Viruses</taxon>
        <taxon>Duplodnaviria</taxon>
        <taxon>Heunggongvirae</taxon>
        <taxon>Uroviricota</taxon>
        <taxon>Caudoviricetes</taxon>
        <taxon>Drexlerviridae</taxon>
        <taxon>Tempevirinae</taxon>
        <taxon>Henuseptimavirus</taxon>
        <taxon>Henuseptimavirus henu7</taxon>
    </lineage>
</organism>
<protein>
    <submittedName>
        <fullName evidence="2">Uncharacterized protein</fullName>
    </submittedName>
</protein>
<dbReference type="EMBL" id="MN019128">
    <property type="protein sequence ID" value="QEA09705.1"/>
    <property type="molecule type" value="Genomic_DNA"/>
</dbReference>
<dbReference type="Proteomes" id="UP000321468">
    <property type="component" value="Genome"/>
</dbReference>
<evidence type="ECO:0000313" key="3">
    <source>
        <dbReference type="Proteomes" id="UP000321468"/>
    </source>
</evidence>
<proteinExistence type="predicted"/>
<evidence type="ECO:0000256" key="1">
    <source>
        <dbReference type="SAM" id="MobiDB-lite"/>
    </source>
</evidence>